<comment type="subcellular location">
    <subcellularLocation>
        <location evidence="1">Cytoplasm</location>
        <location evidence="1">Cytoskeleton</location>
        <location evidence="1">Cilium axoneme</location>
    </subcellularLocation>
</comment>
<evidence type="ECO:0000313" key="6">
    <source>
        <dbReference type="Proteomes" id="UP000747399"/>
    </source>
</evidence>
<dbReference type="AlphaFoldDB" id="A0A8J4BEJ5"/>
<dbReference type="GO" id="GO:0005930">
    <property type="term" value="C:axoneme"/>
    <property type="evidence" value="ECO:0007669"/>
    <property type="project" value="UniProtKB-SubCell"/>
</dbReference>
<dbReference type="InterPro" id="IPR032675">
    <property type="entry name" value="LRR_dom_sf"/>
</dbReference>
<organism evidence="5 6">
    <name type="scientific">Volvox africanus</name>
    <dbReference type="NCBI Taxonomy" id="51714"/>
    <lineage>
        <taxon>Eukaryota</taxon>
        <taxon>Viridiplantae</taxon>
        <taxon>Chlorophyta</taxon>
        <taxon>core chlorophytes</taxon>
        <taxon>Chlorophyceae</taxon>
        <taxon>CS clade</taxon>
        <taxon>Chlamydomonadales</taxon>
        <taxon>Volvocaceae</taxon>
        <taxon>Volvox</taxon>
    </lineage>
</organism>
<evidence type="ECO:0000256" key="4">
    <source>
        <dbReference type="SAM" id="MobiDB-lite"/>
    </source>
</evidence>
<dbReference type="PANTHER" id="PTHR24111">
    <property type="entry name" value="LEUCINE-RICH REPEAT-CONTAINING PROTEIN 34"/>
    <property type="match status" value="1"/>
</dbReference>
<evidence type="ECO:0000313" key="5">
    <source>
        <dbReference type="EMBL" id="GIL59100.1"/>
    </source>
</evidence>
<comment type="caution">
    <text evidence="5">The sequence shown here is derived from an EMBL/GenBank/DDBJ whole genome shotgun (WGS) entry which is preliminary data.</text>
</comment>
<feature type="region of interest" description="Disordered" evidence="4">
    <location>
        <begin position="134"/>
        <end position="177"/>
    </location>
</feature>
<gene>
    <name evidence="5" type="ORF">Vafri_14039</name>
</gene>
<name>A0A8J4BEJ5_9CHLO</name>
<dbReference type="SMART" id="SM00368">
    <property type="entry name" value="LRR_RI"/>
    <property type="match status" value="5"/>
</dbReference>
<dbReference type="PANTHER" id="PTHR24111:SF0">
    <property type="entry name" value="LEUCINE-RICH REPEAT-CONTAINING PROTEIN"/>
    <property type="match status" value="1"/>
</dbReference>
<keyword evidence="6" id="KW-1185">Reference proteome</keyword>
<dbReference type="EMBL" id="BNCO01000033">
    <property type="protein sequence ID" value="GIL59100.1"/>
    <property type="molecule type" value="Genomic_DNA"/>
</dbReference>
<reference evidence="5" key="1">
    <citation type="journal article" date="2021" name="Proc. Natl. Acad. Sci. U.S.A.">
        <title>Three genomes in the algal genus Volvox reveal the fate of a haploid sex-determining region after a transition to homothallism.</title>
        <authorList>
            <person name="Yamamoto K."/>
            <person name="Hamaji T."/>
            <person name="Kawai-Toyooka H."/>
            <person name="Matsuzaki R."/>
            <person name="Takahashi F."/>
            <person name="Nishimura Y."/>
            <person name="Kawachi M."/>
            <person name="Noguchi H."/>
            <person name="Minakuchi Y."/>
            <person name="Umen J.G."/>
            <person name="Toyoda A."/>
            <person name="Nozaki H."/>
        </authorList>
    </citation>
    <scope>NUCLEOTIDE SEQUENCE</scope>
    <source>
        <strain evidence="5">NIES-3780</strain>
    </source>
</reference>
<feature type="coiled-coil region" evidence="3">
    <location>
        <begin position="222"/>
        <end position="344"/>
    </location>
</feature>
<feature type="region of interest" description="Disordered" evidence="4">
    <location>
        <begin position="769"/>
        <end position="794"/>
    </location>
</feature>
<dbReference type="Gene3D" id="3.80.10.10">
    <property type="entry name" value="Ribonuclease Inhibitor"/>
    <property type="match status" value="1"/>
</dbReference>
<feature type="coiled-coil region" evidence="3">
    <location>
        <begin position="373"/>
        <end position="456"/>
    </location>
</feature>
<feature type="coiled-coil region" evidence="3">
    <location>
        <begin position="15"/>
        <end position="42"/>
    </location>
</feature>
<keyword evidence="2" id="KW-0677">Repeat</keyword>
<accession>A0A8J4BEJ5</accession>
<keyword evidence="3" id="KW-0175">Coiled coil</keyword>
<evidence type="ECO:0000256" key="1">
    <source>
        <dbReference type="ARBA" id="ARBA00004430"/>
    </source>
</evidence>
<protein>
    <submittedName>
        <fullName evidence="5">Uncharacterized protein</fullName>
    </submittedName>
</protein>
<dbReference type="Proteomes" id="UP000747399">
    <property type="component" value="Unassembled WGS sequence"/>
</dbReference>
<dbReference type="InterPro" id="IPR052201">
    <property type="entry name" value="LRR-containing_regulator"/>
</dbReference>
<feature type="region of interest" description="Disordered" evidence="4">
    <location>
        <begin position="607"/>
        <end position="627"/>
    </location>
</feature>
<dbReference type="SUPFAM" id="SSF52047">
    <property type="entry name" value="RNI-like"/>
    <property type="match status" value="1"/>
</dbReference>
<proteinExistence type="predicted"/>
<dbReference type="Pfam" id="PF13516">
    <property type="entry name" value="LRR_6"/>
    <property type="match status" value="3"/>
</dbReference>
<evidence type="ECO:0000256" key="2">
    <source>
        <dbReference type="ARBA" id="ARBA00022737"/>
    </source>
</evidence>
<sequence length="1152" mass="119490">MCFKPKDIPSKKVVLVELERAKVILEQENSALKVKLKDLQASTVRAAKERDGLICQRAELESQLQQRASHASHLLTHITCLRTSLTSKLQELLHRHLEGTGQVVEDKRPDADMATVTKVNVHVAPHEDDVELCDSQESASGDNFGRTLKVNGSAPTQIGPMGQPGLPPPESADSVNVDRTGAPVSVQQQLDYELEALTRTHQRIIDQATQLCDYLRQADCDKAELRADVAGVRRRLEQAEANAADQQQVLQLRCAALEQENEQLTGMNQELQERLEGAQGELSAAKKQWSSDGAQLAKQAADLQATSVRLSEVEAELRVLQSQLMAATAQAEDANATVIELQEEIAVRASSLNATGSTLATRETELAVVMAQLHELRTQLVEQQQAREALAVELTQAKESGKLAADALNDARSQLTDAQQEWAAAQRDLAATQRDLAAAQRDLAAARRDLEVQSQALLDSNTHLQESRTALAATSERLSRALDDVAANEERVTEANALYLSTKQSVISTAKQLASMAKDHSANLAKLHALEAEATSLRDQLAAARSAEATLRVQVDSNGTAARESREAAEVAGEEVRRLRAAYDTASADLRRKIMLLTAIARMADKGQAGAGGGRSRDGQAADPADGYGAVTSEQRLRLKICESPLPLLGALTAGIMDSSRLRHLALDMDTSREVTWEKAGLRICCLAAAIGLNNSLQTLQLGGWTWGELGNGTALPFLALGGGGGGGGGGVAGGMLRSVQLATNLFDLEAAAMLKDLLAAGLVELAAGPDGPEDQGGQRTSNGDSSGGGGAGGGSGQGVLYLYSGNERLDGWYREMLVLAGRRPKGRISSGGGSAGAGAGSNGNLLATIATPAPSGAVPVSRSSGPSSAGSARVAAPFTNGIYATSLALSGASSIPDGDLSVNPSAGAAATAPSNGAAVTTAAAKTTTTGVATATAAVDCDLSSEALESHHMVLVMTVLLTCPGMKRLRLDGNKLGDGGAALLALGLSTNTGLRELYLSRNGIRAAGARSLARCLEGANSTLLRLDLSGQRLEGIGAAGAEAMAQALRTNRTLEDLNISSCGLSGSAAACFAGAIRVAGAVRPQSPSSIGGALPLSSSSSSLSLTASGGVVSPRGGGCLRKLILSGNSIDTATVKALMTAAAERPGLALAL</sequence>
<evidence type="ECO:0000256" key="3">
    <source>
        <dbReference type="SAM" id="Coils"/>
    </source>
</evidence>
<dbReference type="InterPro" id="IPR001611">
    <property type="entry name" value="Leu-rich_rpt"/>
</dbReference>